<dbReference type="CDD" id="cd03789">
    <property type="entry name" value="GT9_LPS_heptosyltransferase"/>
    <property type="match status" value="1"/>
</dbReference>
<dbReference type="PANTHER" id="PTHR30160">
    <property type="entry name" value="TETRAACYLDISACCHARIDE 4'-KINASE-RELATED"/>
    <property type="match status" value="1"/>
</dbReference>
<dbReference type="EMBL" id="JBBEGN010000002">
    <property type="protein sequence ID" value="MEJ2867118.1"/>
    <property type="molecule type" value="Genomic_DNA"/>
</dbReference>
<sequence>MTTPVHLPVHPAAHRPGVDDPDWTAMSRVLVVRPDNVGDVIMTVPALRALRAAAPQAHLDLLASPAGAAAAPLVAEVDDVVVASVSWQRLPAAATAEEEADPDADLVATLAARDYDAAVILTSFSQSPWPAALLCRRAGIGIRIGTSKEFGGDALTHWVPAPPDGGHQVDRGLAVLAAVGVPSQGVDLALTVPAADRPVPAGRYVVVAPGASCPSRRWSPERFATAGRGIAGRGWTVVVTGTAKEADLVARAAAGVPDAVTLVGELDLAGLADLVAGADAVVVNNSGGAHLADAVGTPVVELFAGTEEVGQYAPRTVPAEVLTRPTSCAPCRQLVCPFDHECLDIAPERVVDAVVRVARPGT</sequence>
<dbReference type="Proteomes" id="UP001385809">
    <property type="component" value="Unassembled WGS sequence"/>
</dbReference>
<dbReference type="Pfam" id="PF01075">
    <property type="entry name" value="Glyco_transf_9"/>
    <property type="match status" value="1"/>
</dbReference>
<dbReference type="RefSeq" id="WP_337693743.1">
    <property type="nucleotide sequence ID" value="NZ_JBBEGN010000002.1"/>
</dbReference>
<keyword evidence="4" id="KW-1185">Reference proteome</keyword>
<organism evidence="3 4">
    <name type="scientific">Actinomycetospora aurantiaca</name>
    <dbReference type="NCBI Taxonomy" id="3129233"/>
    <lineage>
        <taxon>Bacteria</taxon>
        <taxon>Bacillati</taxon>
        <taxon>Actinomycetota</taxon>
        <taxon>Actinomycetes</taxon>
        <taxon>Pseudonocardiales</taxon>
        <taxon>Pseudonocardiaceae</taxon>
        <taxon>Actinomycetospora</taxon>
    </lineage>
</organism>
<name>A0ABU8MJK3_9PSEU</name>
<evidence type="ECO:0000313" key="4">
    <source>
        <dbReference type="Proteomes" id="UP001385809"/>
    </source>
</evidence>
<reference evidence="3 4" key="1">
    <citation type="submission" date="2024-03" db="EMBL/GenBank/DDBJ databases">
        <title>Actinomycetospora sp. OC33-EN08, a novel actinomycete isolated from wild orchid (Aerides multiflora).</title>
        <authorList>
            <person name="Suriyachadkun C."/>
        </authorList>
    </citation>
    <scope>NUCLEOTIDE SEQUENCE [LARGE SCALE GENOMIC DNA]</scope>
    <source>
        <strain evidence="3 4">OC33-EN08</strain>
    </source>
</reference>
<dbReference type="InterPro" id="IPR002201">
    <property type="entry name" value="Glyco_trans_9"/>
</dbReference>
<gene>
    <name evidence="3" type="ORF">WCD74_05035</name>
</gene>
<dbReference type="PANTHER" id="PTHR30160:SF1">
    <property type="entry name" value="LIPOPOLYSACCHARIDE 1,2-N-ACETYLGLUCOSAMINETRANSFERASE-RELATED"/>
    <property type="match status" value="1"/>
</dbReference>
<evidence type="ECO:0000256" key="2">
    <source>
        <dbReference type="ARBA" id="ARBA00022679"/>
    </source>
</evidence>
<protein>
    <submittedName>
        <fullName evidence="3">Glycosyltransferase family 9 protein</fullName>
    </submittedName>
</protein>
<keyword evidence="1" id="KW-0328">Glycosyltransferase</keyword>
<evidence type="ECO:0000256" key="1">
    <source>
        <dbReference type="ARBA" id="ARBA00022676"/>
    </source>
</evidence>
<evidence type="ECO:0000313" key="3">
    <source>
        <dbReference type="EMBL" id="MEJ2867118.1"/>
    </source>
</evidence>
<keyword evidence="2" id="KW-0808">Transferase</keyword>
<dbReference type="InterPro" id="IPR051199">
    <property type="entry name" value="LPS_LOS_Heptosyltrfase"/>
</dbReference>
<dbReference type="Gene3D" id="3.40.50.2000">
    <property type="entry name" value="Glycogen Phosphorylase B"/>
    <property type="match status" value="2"/>
</dbReference>
<proteinExistence type="predicted"/>
<accession>A0ABU8MJK3</accession>
<dbReference type="SUPFAM" id="SSF53756">
    <property type="entry name" value="UDP-Glycosyltransferase/glycogen phosphorylase"/>
    <property type="match status" value="1"/>
</dbReference>
<comment type="caution">
    <text evidence="3">The sequence shown here is derived from an EMBL/GenBank/DDBJ whole genome shotgun (WGS) entry which is preliminary data.</text>
</comment>